<dbReference type="AlphaFoldDB" id="A0A4Q2RTJ3"/>
<dbReference type="Pfam" id="PF00561">
    <property type="entry name" value="Abhydrolase_1"/>
    <property type="match status" value="1"/>
</dbReference>
<feature type="signal peptide" evidence="1">
    <location>
        <begin position="1"/>
        <end position="20"/>
    </location>
</feature>
<proteinExistence type="predicted"/>
<evidence type="ECO:0000313" key="3">
    <source>
        <dbReference type="EMBL" id="RYB92400.1"/>
    </source>
</evidence>
<feature type="chain" id="PRO_5020463744" evidence="1">
    <location>
        <begin position="21"/>
        <end position="682"/>
    </location>
</feature>
<feature type="domain" description="AB hydrolase-1" evidence="2">
    <location>
        <begin position="108"/>
        <end position="238"/>
    </location>
</feature>
<reference evidence="3 4" key="1">
    <citation type="submission" date="2019-01" db="EMBL/GenBank/DDBJ databases">
        <title>Novel species of Nocardioides.</title>
        <authorList>
            <person name="Liu Q."/>
            <person name="Xin Y.-H."/>
        </authorList>
    </citation>
    <scope>NUCLEOTIDE SEQUENCE [LARGE SCALE GENOMIC DNA]</scope>
    <source>
        <strain evidence="3 4">HLT3-15</strain>
    </source>
</reference>
<organism evidence="3 4">
    <name type="scientific">Nocardioides glacieisoli</name>
    <dbReference type="NCBI Taxonomy" id="1168730"/>
    <lineage>
        <taxon>Bacteria</taxon>
        <taxon>Bacillati</taxon>
        <taxon>Actinomycetota</taxon>
        <taxon>Actinomycetes</taxon>
        <taxon>Propionibacteriales</taxon>
        <taxon>Nocardioidaceae</taxon>
        <taxon>Nocardioides</taxon>
    </lineage>
</organism>
<sequence length="682" mass="70967">MTRVAALALTLVIVLGGCTAADTETPEPTASTLGGTASAAAFAETDCPADVASVVVGEVTCGFLTVPEDRAAAGNDVRLFVARIEPPEVLHEDPMFVAGTDLASLPNYGGIAPLAQRVGREVILMDTRGVGHSEPSLACPEVDEIRATTLATATDDVQTRTTFLDAVAACHERLTADGVDLSAYHLTAMAADAEDLRTALGIEEWNVVSYGTASRIALEMMRQGTDHVRSVLLDSPEVPGADPRLLAVESTRESLATVLAACASDNTCADAFPDADMLLDKALTALGDDPVTVAMTATGQEPVDVLVDDALLLRLLRGMLSDGGSSGSFMRAASVPAILDGAASGRLDQLADTLTTVVAGSPTYCLGYLPKCLPQHRASMGTAWSVLCHDIAPRHDAAETTSAAGTEGTALAAAYGNSPYVDVCDAWPVTVEDAADVDAPVQSDIPVLTMVGAFTPYSPEAVVRDGLAGLSGLTLVVDPTGGHNVVGSDCLVSIRGAWLDDLDLSAEEQDCLAGQTTDWTTDLAELGAVPSPTKAPDPGTGTGASDAGLEGVWEADLSRTEIRRALAEGGFDGLAERFFASEEIGAEGVRTRTTFEDGQFSQAYLGSDGVWQVGWEAAMTVTGDRVEIVDDAAGSTDTLRWTVADGRVRFRPVATTLPVYNGLPQMAYLWAYFAADAHQRAG</sequence>
<name>A0A4Q2RTJ3_9ACTN</name>
<dbReference type="InterPro" id="IPR000073">
    <property type="entry name" value="AB_hydrolase_1"/>
</dbReference>
<dbReference type="EMBL" id="SDWS01000002">
    <property type="protein sequence ID" value="RYB92400.1"/>
    <property type="molecule type" value="Genomic_DNA"/>
</dbReference>
<evidence type="ECO:0000313" key="4">
    <source>
        <dbReference type="Proteomes" id="UP000291838"/>
    </source>
</evidence>
<dbReference type="GO" id="GO:0016787">
    <property type="term" value="F:hydrolase activity"/>
    <property type="evidence" value="ECO:0007669"/>
    <property type="project" value="UniProtKB-KW"/>
</dbReference>
<comment type="caution">
    <text evidence="3">The sequence shown here is derived from an EMBL/GenBank/DDBJ whole genome shotgun (WGS) entry which is preliminary data.</text>
</comment>
<keyword evidence="4" id="KW-1185">Reference proteome</keyword>
<evidence type="ECO:0000256" key="1">
    <source>
        <dbReference type="SAM" id="SignalP"/>
    </source>
</evidence>
<protein>
    <submittedName>
        <fullName evidence="3">Alpha/beta fold hydrolase</fullName>
    </submittedName>
</protein>
<gene>
    <name evidence="3" type="ORF">EUA06_05440</name>
</gene>
<dbReference type="Gene3D" id="3.40.50.1820">
    <property type="entry name" value="alpha/beta hydrolase"/>
    <property type="match status" value="1"/>
</dbReference>
<dbReference type="InterPro" id="IPR029058">
    <property type="entry name" value="AB_hydrolase_fold"/>
</dbReference>
<dbReference type="RefSeq" id="WP_129474005.1">
    <property type="nucleotide sequence ID" value="NZ_SDWS01000002.1"/>
</dbReference>
<keyword evidence="1" id="KW-0732">Signal</keyword>
<evidence type="ECO:0000259" key="2">
    <source>
        <dbReference type="Pfam" id="PF00561"/>
    </source>
</evidence>
<dbReference type="OrthoDB" id="3930934at2"/>
<accession>A0A4Q2RTJ3</accession>
<dbReference type="SUPFAM" id="SSF53474">
    <property type="entry name" value="alpha/beta-Hydrolases"/>
    <property type="match status" value="1"/>
</dbReference>
<keyword evidence="3" id="KW-0378">Hydrolase</keyword>
<dbReference type="PROSITE" id="PS51257">
    <property type="entry name" value="PROKAR_LIPOPROTEIN"/>
    <property type="match status" value="1"/>
</dbReference>
<dbReference type="Proteomes" id="UP000291838">
    <property type="component" value="Unassembled WGS sequence"/>
</dbReference>